<dbReference type="EMBL" id="CM007390">
    <property type="protein sequence ID" value="ONK55917.1"/>
    <property type="molecule type" value="Genomic_DNA"/>
</dbReference>
<dbReference type="AlphaFoldDB" id="A0A5P1E332"/>
<dbReference type="PANTHER" id="PTHR31744:SF79">
    <property type="entry name" value="NAC DOMAIN-CONTAINING PROTEIN"/>
    <property type="match status" value="1"/>
</dbReference>
<sequence length="272" mass="30946">MDESGSELDLPGYRFHPTEEELLNFYLRRMVLGKKLNLDIIGTIHLYRFDPWELPELAKIGEREWYFFVVRDPRQSTRGRPSRTTKNGFWKATGKEQPIFNTTGPKHLIGHKKTLVFYMGRAPHGAKTDWVMNEYSLPETSSQNPLSTEGIVLCKIYRKATPMKVLEQRAAMANLDAFASTTTAGTVSPSELDRNSRANNLGRVHENELVAKKEEVKKGVEISPVPTPTARRANLPELEVSGHGLEWHDLVLSTLMSPWMGRWSPVENLFNV</sequence>
<accession>A0A5P1E332</accession>
<dbReference type="PANTHER" id="PTHR31744">
    <property type="entry name" value="PROTEIN CUP-SHAPED COTYLEDON 2-RELATED"/>
    <property type="match status" value="1"/>
</dbReference>
<evidence type="ECO:0000256" key="2">
    <source>
        <dbReference type="ARBA" id="ARBA00023125"/>
    </source>
</evidence>
<dbReference type="Gene3D" id="2.170.150.80">
    <property type="entry name" value="NAC domain"/>
    <property type="match status" value="1"/>
</dbReference>
<reference evidence="7" key="1">
    <citation type="journal article" date="2017" name="Nat. Commun.">
        <title>The asparagus genome sheds light on the origin and evolution of a young Y chromosome.</title>
        <authorList>
            <person name="Harkess A."/>
            <person name="Zhou J."/>
            <person name="Xu C."/>
            <person name="Bowers J.E."/>
            <person name="Van der Hulst R."/>
            <person name="Ayyampalayam S."/>
            <person name="Mercati F."/>
            <person name="Riccardi P."/>
            <person name="McKain M.R."/>
            <person name="Kakrana A."/>
            <person name="Tang H."/>
            <person name="Ray J."/>
            <person name="Groenendijk J."/>
            <person name="Arikit S."/>
            <person name="Mathioni S.M."/>
            <person name="Nakano M."/>
            <person name="Shan H."/>
            <person name="Telgmann-Rauber A."/>
            <person name="Kanno A."/>
            <person name="Yue Z."/>
            <person name="Chen H."/>
            <person name="Li W."/>
            <person name="Chen Y."/>
            <person name="Xu X."/>
            <person name="Zhang Y."/>
            <person name="Luo S."/>
            <person name="Chen H."/>
            <person name="Gao J."/>
            <person name="Mao Z."/>
            <person name="Pires J.C."/>
            <person name="Luo M."/>
            <person name="Kudrna D."/>
            <person name="Wing R.A."/>
            <person name="Meyers B.C."/>
            <person name="Yi K."/>
            <person name="Kong H."/>
            <person name="Lavrijsen P."/>
            <person name="Sunseri F."/>
            <person name="Falavigna A."/>
            <person name="Ye Y."/>
            <person name="Leebens-Mack J.H."/>
            <person name="Chen G."/>
        </authorList>
    </citation>
    <scope>NUCLEOTIDE SEQUENCE [LARGE SCALE GENOMIC DNA]</scope>
    <source>
        <strain evidence="7">cv. DH0086</strain>
    </source>
</reference>
<dbReference type="GO" id="GO:0003677">
    <property type="term" value="F:DNA binding"/>
    <property type="evidence" value="ECO:0007669"/>
    <property type="project" value="UniProtKB-KW"/>
</dbReference>
<dbReference type="OrthoDB" id="1880352at2759"/>
<protein>
    <recommendedName>
        <fullName evidence="5">NAC domain-containing protein</fullName>
    </recommendedName>
</protein>
<gene>
    <name evidence="6" type="ORF">A4U43_C10F2280</name>
</gene>
<evidence type="ECO:0000256" key="3">
    <source>
        <dbReference type="ARBA" id="ARBA00023163"/>
    </source>
</evidence>
<keyword evidence="2" id="KW-0238">DNA-binding</keyword>
<keyword evidence="1" id="KW-0805">Transcription regulation</keyword>
<keyword evidence="7" id="KW-1185">Reference proteome</keyword>
<dbReference type="InterPro" id="IPR003441">
    <property type="entry name" value="NAC-dom"/>
</dbReference>
<evidence type="ECO:0000313" key="7">
    <source>
        <dbReference type="Proteomes" id="UP000243459"/>
    </source>
</evidence>
<dbReference type="SUPFAM" id="SSF101941">
    <property type="entry name" value="NAC domain"/>
    <property type="match status" value="1"/>
</dbReference>
<evidence type="ECO:0000259" key="5">
    <source>
        <dbReference type="PROSITE" id="PS51005"/>
    </source>
</evidence>
<dbReference type="InterPro" id="IPR036093">
    <property type="entry name" value="NAC_dom_sf"/>
</dbReference>
<name>A0A5P1E332_ASPOF</name>
<proteinExistence type="predicted"/>
<dbReference type="PROSITE" id="PS51005">
    <property type="entry name" value="NAC"/>
    <property type="match status" value="1"/>
</dbReference>
<dbReference type="GO" id="GO:0006355">
    <property type="term" value="P:regulation of DNA-templated transcription"/>
    <property type="evidence" value="ECO:0007669"/>
    <property type="project" value="InterPro"/>
</dbReference>
<feature type="domain" description="NAC" evidence="5">
    <location>
        <begin position="9"/>
        <end position="159"/>
    </location>
</feature>
<organism evidence="6 7">
    <name type="scientific">Asparagus officinalis</name>
    <name type="common">Garden asparagus</name>
    <dbReference type="NCBI Taxonomy" id="4686"/>
    <lineage>
        <taxon>Eukaryota</taxon>
        <taxon>Viridiplantae</taxon>
        <taxon>Streptophyta</taxon>
        <taxon>Embryophyta</taxon>
        <taxon>Tracheophyta</taxon>
        <taxon>Spermatophyta</taxon>
        <taxon>Magnoliopsida</taxon>
        <taxon>Liliopsida</taxon>
        <taxon>Asparagales</taxon>
        <taxon>Asparagaceae</taxon>
        <taxon>Asparagoideae</taxon>
        <taxon>Asparagus</taxon>
    </lineage>
</organism>
<dbReference type="Gramene" id="ONK55917">
    <property type="protein sequence ID" value="ONK55917"/>
    <property type="gene ID" value="A4U43_C10F2280"/>
</dbReference>
<evidence type="ECO:0000313" key="6">
    <source>
        <dbReference type="EMBL" id="ONK55917.1"/>
    </source>
</evidence>
<dbReference type="Proteomes" id="UP000243459">
    <property type="component" value="Chromosome 10"/>
</dbReference>
<evidence type="ECO:0000256" key="1">
    <source>
        <dbReference type="ARBA" id="ARBA00023015"/>
    </source>
</evidence>
<keyword evidence="3" id="KW-0804">Transcription</keyword>
<keyword evidence="4" id="KW-0539">Nucleus</keyword>
<evidence type="ECO:0000256" key="4">
    <source>
        <dbReference type="ARBA" id="ARBA00023242"/>
    </source>
</evidence>
<dbReference type="Pfam" id="PF02365">
    <property type="entry name" value="NAM"/>
    <property type="match status" value="1"/>
</dbReference>